<keyword evidence="3" id="KW-1185">Reference proteome</keyword>
<name>A0A7W6DRU9_9RHOB</name>
<dbReference type="Pfam" id="PF02643">
    <property type="entry name" value="DUF192"/>
    <property type="match status" value="1"/>
</dbReference>
<accession>A0A7W6DRU9</accession>
<evidence type="ECO:0000256" key="1">
    <source>
        <dbReference type="SAM" id="SignalP"/>
    </source>
</evidence>
<gene>
    <name evidence="2" type="ORF">GGQ68_004001</name>
</gene>
<proteinExistence type="predicted"/>
<feature type="signal peptide" evidence="1">
    <location>
        <begin position="1"/>
        <end position="31"/>
    </location>
</feature>
<evidence type="ECO:0008006" key="4">
    <source>
        <dbReference type="Google" id="ProtNLM"/>
    </source>
</evidence>
<dbReference type="EMBL" id="JACIEJ010000011">
    <property type="protein sequence ID" value="MBB3987654.1"/>
    <property type="molecule type" value="Genomic_DNA"/>
</dbReference>
<reference evidence="2 3" key="1">
    <citation type="submission" date="2020-08" db="EMBL/GenBank/DDBJ databases">
        <title>Genomic Encyclopedia of Type Strains, Phase IV (KMG-IV): sequencing the most valuable type-strain genomes for metagenomic binning, comparative biology and taxonomic classification.</title>
        <authorList>
            <person name="Goeker M."/>
        </authorList>
    </citation>
    <scope>NUCLEOTIDE SEQUENCE [LARGE SCALE GENOMIC DNA]</scope>
    <source>
        <strain evidence="2 3">DSM 102235</strain>
    </source>
</reference>
<comment type="caution">
    <text evidence="2">The sequence shown here is derived from an EMBL/GenBank/DDBJ whole genome shotgun (WGS) entry which is preliminary data.</text>
</comment>
<dbReference type="Proteomes" id="UP000541426">
    <property type="component" value="Unassembled WGS sequence"/>
</dbReference>
<dbReference type="AlphaFoldDB" id="A0A7W6DRU9"/>
<dbReference type="InterPro" id="IPR038695">
    <property type="entry name" value="Saro_0823-like_sf"/>
</dbReference>
<sequence>MGSRIDALKTNLNSFVAAALVMVVTSGAASAASECRDDVLHMRGDFGEARFTIDVADTGPERNRGLMFVEKMPASYGMLFVFERPRQVAFWMKNTLIPLDMIFADAAGVVQNVHVNAVPGDLTSIPGKGQIKYVFEINGGLAPMLGIGPGTQLRHPAIDGAAWACE</sequence>
<dbReference type="InterPro" id="IPR003795">
    <property type="entry name" value="DUF192"/>
</dbReference>
<dbReference type="PANTHER" id="PTHR37953">
    <property type="entry name" value="UPF0127 PROTEIN MJ1496"/>
    <property type="match status" value="1"/>
</dbReference>
<feature type="chain" id="PRO_5030746756" description="DUF192 domain-containing protein" evidence="1">
    <location>
        <begin position="32"/>
        <end position="166"/>
    </location>
</feature>
<protein>
    <recommendedName>
        <fullName evidence="4">DUF192 domain-containing protein</fullName>
    </recommendedName>
</protein>
<organism evidence="2 3">
    <name type="scientific">Sagittula marina</name>
    <dbReference type="NCBI Taxonomy" id="943940"/>
    <lineage>
        <taxon>Bacteria</taxon>
        <taxon>Pseudomonadati</taxon>
        <taxon>Pseudomonadota</taxon>
        <taxon>Alphaproteobacteria</taxon>
        <taxon>Rhodobacterales</taxon>
        <taxon>Roseobacteraceae</taxon>
        <taxon>Sagittula</taxon>
    </lineage>
</organism>
<keyword evidence="1" id="KW-0732">Signal</keyword>
<dbReference type="RefSeq" id="WP_183968951.1">
    <property type="nucleotide sequence ID" value="NZ_BAABBZ010000057.1"/>
</dbReference>
<evidence type="ECO:0000313" key="3">
    <source>
        <dbReference type="Proteomes" id="UP000541426"/>
    </source>
</evidence>
<dbReference type="PANTHER" id="PTHR37953:SF1">
    <property type="entry name" value="UPF0127 PROTEIN MJ1496"/>
    <property type="match status" value="1"/>
</dbReference>
<evidence type="ECO:0000313" key="2">
    <source>
        <dbReference type="EMBL" id="MBB3987654.1"/>
    </source>
</evidence>
<dbReference type="Gene3D" id="2.60.120.1140">
    <property type="entry name" value="Protein of unknown function DUF192"/>
    <property type="match status" value="1"/>
</dbReference>